<gene>
    <name evidence="1" type="ORF">AFUS01_LOCUS42276</name>
</gene>
<sequence length="83" mass="10245">MSPVRKRRSRSKFSEDEMIWNKHEHDMRIGETKQILDEKKHEATFSLENERIRIEKARLEIGQQKEARMADDNRRSYHIRLWH</sequence>
<organism evidence="1 2">
    <name type="scientific">Allacma fusca</name>
    <dbReference type="NCBI Taxonomy" id="39272"/>
    <lineage>
        <taxon>Eukaryota</taxon>
        <taxon>Metazoa</taxon>
        <taxon>Ecdysozoa</taxon>
        <taxon>Arthropoda</taxon>
        <taxon>Hexapoda</taxon>
        <taxon>Collembola</taxon>
        <taxon>Symphypleona</taxon>
        <taxon>Sminthuridae</taxon>
        <taxon>Allacma</taxon>
    </lineage>
</organism>
<evidence type="ECO:0000313" key="1">
    <source>
        <dbReference type="EMBL" id="CAG7832596.1"/>
    </source>
</evidence>
<reference evidence="1" key="1">
    <citation type="submission" date="2021-06" db="EMBL/GenBank/DDBJ databases">
        <authorList>
            <person name="Hodson N. C."/>
            <person name="Mongue J. A."/>
            <person name="Jaron S. K."/>
        </authorList>
    </citation>
    <scope>NUCLEOTIDE SEQUENCE</scope>
</reference>
<dbReference type="AlphaFoldDB" id="A0A8J2M3Q7"/>
<evidence type="ECO:0000313" key="2">
    <source>
        <dbReference type="Proteomes" id="UP000708208"/>
    </source>
</evidence>
<feature type="non-terminal residue" evidence="1">
    <location>
        <position position="83"/>
    </location>
</feature>
<dbReference type="EMBL" id="CAJVCH010565917">
    <property type="protein sequence ID" value="CAG7832596.1"/>
    <property type="molecule type" value="Genomic_DNA"/>
</dbReference>
<keyword evidence="2" id="KW-1185">Reference proteome</keyword>
<comment type="caution">
    <text evidence="1">The sequence shown here is derived from an EMBL/GenBank/DDBJ whole genome shotgun (WGS) entry which is preliminary data.</text>
</comment>
<accession>A0A8J2M3Q7</accession>
<proteinExistence type="predicted"/>
<name>A0A8J2M3Q7_9HEXA</name>
<dbReference type="Proteomes" id="UP000708208">
    <property type="component" value="Unassembled WGS sequence"/>
</dbReference>
<protein>
    <submittedName>
        <fullName evidence="1">Uncharacterized protein</fullName>
    </submittedName>
</protein>